<dbReference type="GeneID" id="94828908"/>
<comment type="caution">
    <text evidence="2">The sequence shown here is derived from an EMBL/GenBank/DDBJ whole genome shotgun (WGS) entry which is preliminary data.</text>
</comment>
<dbReference type="Proteomes" id="UP000179807">
    <property type="component" value="Unassembled WGS sequence"/>
</dbReference>
<protein>
    <recommendedName>
        <fullName evidence="1">Initiator binding domain-containing protein</fullName>
    </recommendedName>
</protein>
<keyword evidence="3" id="KW-1185">Reference proteome</keyword>
<dbReference type="VEuPathDB" id="TrichDB:TRFO_08300"/>
<evidence type="ECO:0000259" key="1">
    <source>
        <dbReference type="Pfam" id="PF10416"/>
    </source>
</evidence>
<name>A0A1J4JQZ2_9EUKA</name>
<feature type="domain" description="Initiator binding" evidence="1">
    <location>
        <begin position="17"/>
        <end position="139"/>
    </location>
</feature>
<sequence length="205" mass="24085">MTRIELPTDLSILTAKDRVLYMQMKVILQTHLNKNHRNHRVEKFQEVLNIVKAFCVRNDSHDWRRFLVCGICWIDSNVGISIRRFSKLLNRCKSSVNGSLQKIGYKSLQGHVDGMEIIKKIPYLKDNPQELREWTVRVRNEKNTNINSKRLLLPIPIIKQTTAFSNQNDITIQINDAPQFFDDCFSCQIIYNDENDNFPNLNFDM</sequence>
<proteinExistence type="predicted"/>
<gene>
    <name evidence="2" type="ORF">TRFO_08300</name>
</gene>
<dbReference type="InterPro" id="IPR018845">
    <property type="entry name" value="Initiator-bd"/>
</dbReference>
<reference evidence="2" key="1">
    <citation type="submission" date="2016-10" db="EMBL/GenBank/DDBJ databases">
        <authorList>
            <person name="Benchimol M."/>
            <person name="Almeida L.G."/>
            <person name="Vasconcelos A.T."/>
            <person name="Perreira-Neves A."/>
            <person name="Rosa I.A."/>
            <person name="Tasca T."/>
            <person name="Bogo M.R."/>
            <person name="de Souza W."/>
        </authorList>
    </citation>
    <scope>NUCLEOTIDE SEQUENCE [LARGE SCALE GENOMIC DNA]</scope>
    <source>
        <strain evidence="2">K</strain>
    </source>
</reference>
<dbReference type="RefSeq" id="XP_068352805.1">
    <property type="nucleotide sequence ID" value="XM_068494204.1"/>
</dbReference>
<dbReference type="AlphaFoldDB" id="A0A1J4JQZ2"/>
<organism evidence="2 3">
    <name type="scientific">Tritrichomonas foetus</name>
    <dbReference type="NCBI Taxonomy" id="1144522"/>
    <lineage>
        <taxon>Eukaryota</taxon>
        <taxon>Metamonada</taxon>
        <taxon>Parabasalia</taxon>
        <taxon>Tritrichomonadida</taxon>
        <taxon>Tritrichomonadidae</taxon>
        <taxon>Tritrichomonas</taxon>
    </lineage>
</organism>
<evidence type="ECO:0000313" key="2">
    <source>
        <dbReference type="EMBL" id="OHS99668.1"/>
    </source>
</evidence>
<evidence type="ECO:0000313" key="3">
    <source>
        <dbReference type="Proteomes" id="UP000179807"/>
    </source>
</evidence>
<accession>A0A1J4JQZ2</accession>
<dbReference type="EMBL" id="MLAK01000993">
    <property type="protein sequence ID" value="OHS99668.1"/>
    <property type="molecule type" value="Genomic_DNA"/>
</dbReference>
<dbReference type="Pfam" id="PF10416">
    <property type="entry name" value="IBD"/>
    <property type="match status" value="1"/>
</dbReference>